<feature type="transmembrane region" description="Helical" evidence="7">
    <location>
        <begin position="50"/>
        <end position="70"/>
    </location>
</feature>
<feature type="transmembrane region" description="Helical" evidence="7">
    <location>
        <begin position="347"/>
        <end position="371"/>
    </location>
</feature>
<dbReference type="SMART" id="SM00563">
    <property type="entry name" value="PlsC"/>
    <property type="match status" value="1"/>
</dbReference>
<evidence type="ECO:0000256" key="3">
    <source>
        <dbReference type="ARBA" id="ARBA00022475"/>
    </source>
</evidence>
<dbReference type="AlphaFoldDB" id="A0A328XDD5"/>
<feature type="transmembrane region" description="Helical" evidence="7">
    <location>
        <begin position="277"/>
        <end position="297"/>
    </location>
</feature>
<keyword evidence="2" id="KW-0813">Transport</keyword>
<protein>
    <recommendedName>
        <fullName evidence="8">Phospholipid/glycerol acyltransferase domain-containing protein</fullName>
    </recommendedName>
</protein>
<dbReference type="Proteomes" id="UP000249700">
    <property type="component" value="Unassembled WGS sequence"/>
</dbReference>
<feature type="transmembrane region" description="Helical" evidence="7">
    <location>
        <begin position="143"/>
        <end position="168"/>
    </location>
</feature>
<organism evidence="9 10">
    <name type="scientific">Onishia taeanensis</name>
    <dbReference type="NCBI Taxonomy" id="284577"/>
    <lineage>
        <taxon>Bacteria</taxon>
        <taxon>Pseudomonadati</taxon>
        <taxon>Pseudomonadota</taxon>
        <taxon>Gammaproteobacteria</taxon>
        <taxon>Oceanospirillales</taxon>
        <taxon>Halomonadaceae</taxon>
        <taxon>Onishia</taxon>
    </lineage>
</organism>
<evidence type="ECO:0000256" key="7">
    <source>
        <dbReference type="SAM" id="Phobius"/>
    </source>
</evidence>
<dbReference type="CDD" id="cd07989">
    <property type="entry name" value="LPLAT_AGPAT-like"/>
    <property type="match status" value="1"/>
</dbReference>
<dbReference type="RefSeq" id="WP_258396703.1">
    <property type="nucleotide sequence ID" value="NZ_QLSX01000017.1"/>
</dbReference>
<dbReference type="GO" id="GO:0016746">
    <property type="term" value="F:acyltransferase activity"/>
    <property type="evidence" value="ECO:0007669"/>
    <property type="project" value="InterPro"/>
</dbReference>
<dbReference type="Pfam" id="PF01553">
    <property type="entry name" value="Acyltransferase"/>
    <property type="match status" value="1"/>
</dbReference>
<dbReference type="PANTHER" id="PTHR43266">
    <property type="entry name" value="MACROLIDE-EFFLUX PROTEIN"/>
    <property type="match status" value="1"/>
</dbReference>
<accession>A0A328XDD5</accession>
<keyword evidence="4 7" id="KW-0812">Transmembrane</keyword>
<feature type="transmembrane region" description="Helical" evidence="7">
    <location>
        <begin position="383"/>
        <end position="404"/>
    </location>
</feature>
<feature type="transmembrane region" description="Helical" evidence="7">
    <location>
        <begin position="174"/>
        <end position="195"/>
    </location>
</feature>
<feature type="transmembrane region" description="Helical" evidence="7">
    <location>
        <begin position="416"/>
        <end position="433"/>
    </location>
</feature>
<evidence type="ECO:0000256" key="6">
    <source>
        <dbReference type="ARBA" id="ARBA00023136"/>
    </source>
</evidence>
<dbReference type="PANTHER" id="PTHR43266:SF2">
    <property type="entry name" value="MAJOR FACILITATOR SUPERFAMILY (MFS) PROFILE DOMAIN-CONTAINING PROTEIN"/>
    <property type="match status" value="1"/>
</dbReference>
<evidence type="ECO:0000256" key="5">
    <source>
        <dbReference type="ARBA" id="ARBA00022989"/>
    </source>
</evidence>
<evidence type="ECO:0000256" key="2">
    <source>
        <dbReference type="ARBA" id="ARBA00022448"/>
    </source>
</evidence>
<feature type="transmembrane region" description="Helical" evidence="7">
    <location>
        <begin position="233"/>
        <end position="257"/>
    </location>
</feature>
<dbReference type="SUPFAM" id="SSF103473">
    <property type="entry name" value="MFS general substrate transporter"/>
    <property type="match status" value="1"/>
</dbReference>
<feature type="transmembrane region" description="Helical" evidence="7">
    <location>
        <begin position="27"/>
        <end position="44"/>
    </location>
</feature>
<dbReference type="GO" id="GO:0005886">
    <property type="term" value="C:plasma membrane"/>
    <property type="evidence" value="ECO:0007669"/>
    <property type="project" value="UniProtKB-SubCell"/>
</dbReference>
<feature type="transmembrane region" description="Helical" evidence="7">
    <location>
        <begin position="309"/>
        <end position="327"/>
    </location>
</feature>
<dbReference type="Pfam" id="PF07690">
    <property type="entry name" value="MFS_1"/>
    <property type="match status" value="1"/>
</dbReference>
<sequence>MSRGLLTQRRFAPFFWVQALGAFNDNLFRNTLLLMLTFVAVPRLGWDLGLAINLAAGLFILPFLLFSAWGGELADRFDKRRLVRLLKFVECVLMVLAALAVWYQNLVALFVLLVLMGVQSALFGAVKFAILPQHLPSYELGRGNAWVHVGTFAAILAGALLAGVFAALPNPLSRPAIMATLVGVALVGWGASLALPPVDTAEPSTEGSATDASLRSAERGRLRFRPLSSLIEVLRGGVHSPVLWSAILAISVFWFLGASFLTQLPAWARVVAGGAEAMLSVLLVAIACGFGAGALACAKLSGGRLELGLVPLGALILGAASLLLAGVDSATTMGQPLTVLFDDPRVWRMLGGLMLVGLGGGIYIVPLYTLLQLGSHEAQRGRIIAANNICNALLMVVAAGYGWLMLSVLGLDLQSFVASLGGIALAVGVAMVVRRPRPVLRLLVFVLVALIYRLRLRGRHHVPASGAALVVCNHVSFMDALVIGGACPRPLRFLMDRPIYESPWLNWLFRLVGAIPVDSERSDPGGLRRTLDQVSQALRLGEVVMVFPEGRLTRDGEMQSFRRGLDLILARNPVPVVPAGLAGLWGSWTSNRDGPALTRLPRRFQARVALVFGEPVPAAEARRGELAARVKALKQEADAWITPGRKAPSRGNAAE</sequence>
<evidence type="ECO:0000313" key="10">
    <source>
        <dbReference type="Proteomes" id="UP000249700"/>
    </source>
</evidence>
<dbReference type="InterPro" id="IPR002123">
    <property type="entry name" value="Plipid/glycerol_acylTrfase"/>
</dbReference>
<dbReference type="InterPro" id="IPR036259">
    <property type="entry name" value="MFS_trans_sf"/>
</dbReference>
<comment type="caution">
    <text evidence="9">The sequence shown here is derived from an EMBL/GenBank/DDBJ whole genome shotgun (WGS) entry which is preliminary data.</text>
</comment>
<evidence type="ECO:0000256" key="1">
    <source>
        <dbReference type="ARBA" id="ARBA00004651"/>
    </source>
</evidence>
<evidence type="ECO:0000259" key="8">
    <source>
        <dbReference type="SMART" id="SM00563"/>
    </source>
</evidence>
<keyword evidence="5 7" id="KW-1133">Transmembrane helix</keyword>
<dbReference type="SUPFAM" id="SSF69593">
    <property type="entry name" value="Glycerol-3-phosphate (1)-acyltransferase"/>
    <property type="match status" value="1"/>
</dbReference>
<comment type="subcellular location">
    <subcellularLocation>
        <location evidence="1">Cell membrane</location>
        <topology evidence="1">Multi-pass membrane protein</topology>
    </subcellularLocation>
</comment>
<proteinExistence type="predicted"/>
<keyword evidence="6 7" id="KW-0472">Membrane</keyword>
<reference evidence="9 10" key="1">
    <citation type="submission" date="2018-06" db="EMBL/GenBank/DDBJ databases">
        <title>Comparative analysis of microorganisms from saline springs in Andes Mountain Range, Colombia.</title>
        <authorList>
            <person name="Rubin E."/>
        </authorList>
    </citation>
    <scope>NUCLEOTIDE SEQUENCE [LARGE SCALE GENOMIC DNA]</scope>
    <source>
        <strain evidence="9 10">USBA-857</strain>
    </source>
</reference>
<gene>
    <name evidence="9" type="ORF">BCL93_1172</name>
</gene>
<dbReference type="Gene3D" id="1.20.1250.20">
    <property type="entry name" value="MFS general substrate transporter like domains"/>
    <property type="match status" value="1"/>
</dbReference>
<dbReference type="GO" id="GO:0022857">
    <property type="term" value="F:transmembrane transporter activity"/>
    <property type="evidence" value="ECO:0007669"/>
    <property type="project" value="InterPro"/>
</dbReference>
<keyword evidence="3" id="KW-1003">Cell membrane</keyword>
<feature type="transmembrane region" description="Helical" evidence="7">
    <location>
        <begin position="82"/>
        <end position="103"/>
    </location>
</feature>
<evidence type="ECO:0000256" key="4">
    <source>
        <dbReference type="ARBA" id="ARBA00022692"/>
    </source>
</evidence>
<feature type="transmembrane region" description="Helical" evidence="7">
    <location>
        <begin position="109"/>
        <end position="131"/>
    </location>
</feature>
<dbReference type="InterPro" id="IPR011701">
    <property type="entry name" value="MFS"/>
</dbReference>
<feature type="domain" description="Phospholipid/glycerol acyltransferase" evidence="8">
    <location>
        <begin position="468"/>
        <end position="584"/>
    </location>
</feature>
<evidence type="ECO:0000313" key="9">
    <source>
        <dbReference type="EMBL" id="RAR57033.1"/>
    </source>
</evidence>
<dbReference type="CDD" id="cd06173">
    <property type="entry name" value="MFS_MefA_like"/>
    <property type="match status" value="1"/>
</dbReference>
<dbReference type="EMBL" id="QLSX01000017">
    <property type="protein sequence ID" value="RAR57033.1"/>
    <property type="molecule type" value="Genomic_DNA"/>
</dbReference>
<feature type="transmembrane region" description="Helical" evidence="7">
    <location>
        <begin position="438"/>
        <end position="454"/>
    </location>
</feature>
<name>A0A328XDD5_9GAMM</name>